<name>A0A7J7EHQ0_DICBM</name>
<keyword evidence="1" id="KW-0245">EGF-like domain</keyword>
<proteinExistence type="predicted"/>
<evidence type="ECO:0000256" key="2">
    <source>
        <dbReference type="ARBA" id="ARBA00022737"/>
    </source>
</evidence>
<keyword evidence="2" id="KW-0677">Repeat</keyword>
<keyword evidence="9" id="KW-1185">Reference proteome</keyword>
<dbReference type="SMART" id="SM00179">
    <property type="entry name" value="EGF_CA"/>
    <property type="match status" value="3"/>
</dbReference>
<feature type="region of interest" description="Disordered" evidence="5">
    <location>
        <begin position="1"/>
        <end position="25"/>
    </location>
</feature>
<evidence type="ECO:0000256" key="1">
    <source>
        <dbReference type="ARBA" id="ARBA00022536"/>
    </source>
</evidence>
<evidence type="ECO:0000256" key="6">
    <source>
        <dbReference type="SAM" id="Phobius"/>
    </source>
</evidence>
<dbReference type="EMBL" id="JACDTQ010002883">
    <property type="protein sequence ID" value="KAF5915181.1"/>
    <property type="molecule type" value="Genomic_DNA"/>
</dbReference>
<evidence type="ECO:0000313" key="8">
    <source>
        <dbReference type="EMBL" id="KAF5915181.1"/>
    </source>
</evidence>
<feature type="compositionally biased region" description="Low complexity" evidence="5">
    <location>
        <begin position="1"/>
        <end position="13"/>
    </location>
</feature>
<dbReference type="InterPro" id="IPR050751">
    <property type="entry name" value="ECM_structural_protein"/>
</dbReference>
<protein>
    <recommendedName>
        <fullName evidence="7">EGF-like domain-containing protein</fullName>
    </recommendedName>
</protein>
<feature type="transmembrane region" description="Helical" evidence="6">
    <location>
        <begin position="47"/>
        <end position="71"/>
    </location>
</feature>
<dbReference type="CDD" id="cd00054">
    <property type="entry name" value="EGF_CA"/>
    <property type="match status" value="1"/>
</dbReference>
<dbReference type="InterPro" id="IPR000742">
    <property type="entry name" value="EGF"/>
</dbReference>
<keyword evidence="6" id="KW-0472">Membrane</keyword>
<reference evidence="8 9" key="1">
    <citation type="journal article" date="2020" name="Mol. Biol. Evol.">
        <title>Interspecific Gene Flow and the Evolution of Specialization in Black and White Rhinoceros.</title>
        <authorList>
            <person name="Moodley Y."/>
            <person name="Westbury M.V."/>
            <person name="Russo I.M."/>
            <person name="Gopalakrishnan S."/>
            <person name="Rakotoarivelo A."/>
            <person name="Olsen R.A."/>
            <person name="Prost S."/>
            <person name="Tunstall T."/>
            <person name="Ryder O.A."/>
            <person name="Dalen L."/>
            <person name="Bruford M.W."/>
        </authorList>
    </citation>
    <scope>NUCLEOTIDE SEQUENCE [LARGE SCALE GENOMIC DNA]</scope>
    <source>
        <strain evidence="8">SBR-YM</strain>
        <tissue evidence="8">Skin</tissue>
    </source>
</reference>
<gene>
    <name evidence="8" type="ORF">HPG69_011644</name>
</gene>
<dbReference type="PANTHER" id="PTHR24034:SF155">
    <property type="entry name" value="MATRILIN 2"/>
    <property type="match status" value="1"/>
</dbReference>
<evidence type="ECO:0000256" key="5">
    <source>
        <dbReference type="SAM" id="MobiDB-lite"/>
    </source>
</evidence>
<evidence type="ECO:0000313" key="9">
    <source>
        <dbReference type="Proteomes" id="UP000551758"/>
    </source>
</evidence>
<dbReference type="SMART" id="SM00181">
    <property type="entry name" value="EGF"/>
    <property type="match status" value="3"/>
</dbReference>
<dbReference type="Gene3D" id="2.10.25.10">
    <property type="entry name" value="Laminin"/>
    <property type="match status" value="3"/>
</dbReference>
<dbReference type="PROSITE" id="PS01186">
    <property type="entry name" value="EGF_2"/>
    <property type="match status" value="1"/>
</dbReference>
<dbReference type="InterPro" id="IPR009030">
    <property type="entry name" value="Growth_fac_rcpt_cys_sf"/>
</dbReference>
<evidence type="ECO:0000256" key="3">
    <source>
        <dbReference type="ARBA" id="ARBA00023157"/>
    </source>
</evidence>
<organism evidence="8 9">
    <name type="scientific">Diceros bicornis minor</name>
    <name type="common">South-central black rhinoceros</name>
    <dbReference type="NCBI Taxonomy" id="77932"/>
    <lineage>
        <taxon>Eukaryota</taxon>
        <taxon>Metazoa</taxon>
        <taxon>Chordata</taxon>
        <taxon>Craniata</taxon>
        <taxon>Vertebrata</taxon>
        <taxon>Euteleostomi</taxon>
        <taxon>Mammalia</taxon>
        <taxon>Eutheria</taxon>
        <taxon>Laurasiatheria</taxon>
        <taxon>Perissodactyla</taxon>
        <taxon>Rhinocerotidae</taxon>
        <taxon>Diceros</taxon>
    </lineage>
</organism>
<feature type="domain" description="EGF-like" evidence="7">
    <location>
        <begin position="214"/>
        <end position="229"/>
    </location>
</feature>
<dbReference type="Pfam" id="PF14670">
    <property type="entry name" value="FXa_inhibition"/>
    <property type="match status" value="2"/>
</dbReference>
<keyword evidence="4" id="KW-0325">Glycoprotein</keyword>
<dbReference type="SUPFAM" id="SSF57184">
    <property type="entry name" value="Growth factor receptor domain"/>
    <property type="match status" value="1"/>
</dbReference>
<dbReference type="SUPFAM" id="SSF57196">
    <property type="entry name" value="EGF/Laminin"/>
    <property type="match status" value="1"/>
</dbReference>
<feature type="compositionally biased region" description="Basic and acidic residues" evidence="5">
    <location>
        <begin position="14"/>
        <end position="23"/>
    </location>
</feature>
<evidence type="ECO:0000259" key="7">
    <source>
        <dbReference type="PROSITE" id="PS01186"/>
    </source>
</evidence>
<dbReference type="InterPro" id="IPR049883">
    <property type="entry name" value="NOTCH1_EGF-like"/>
</dbReference>
<keyword evidence="6" id="KW-0812">Transmembrane</keyword>
<dbReference type="GO" id="GO:0005509">
    <property type="term" value="F:calcium ion binding"/>
    <property type="evidence" value="ECO:0007669"/>
    <property type="project" value="InterPro"/>
</dbReference>
<dbReference type="Pfam" id="PF07645">
    <property type="entry name" value="EGF_CA"/>
    <property type="match status" value="1"/>
</dbReference>
<dbReference type="InterPro" id="IPR001881">
    <property type="entry name" value="EGF-like_Ca-bd_dom"/>
</dbReference>
<dbReference type="AlphaFoldDB" id="A0A7J7EHQ0"/>
<accession>A0A7J7EHQ0</accession>
<dbReference type="PANTHER" id="PTHR24034">
    <property type="entry name" value="EGF-LIKE DOMAIN-CONTAINING PROTEIN"/>
    <property type="match status" value="1"/>
</dbReference>
<sequence>MVVGKAASSGAASPEERTMKETDPAQPLRLVGTVSSNTSLIKAVHKLVYFLLRLSLSSIACSLWGFVVLAFSGPGNEIANWLLVMMPLLTAGRNTAWMGVNITGIGWGPWSSTRFSALWPLKWKKTSAGESRGTLQEPGSLSNRLPESRRSFPSVLWSTVFPEYLPAGADITALEEAQSLKKRLPFLPSGINYCALNKPGCEHECVNTEEGHYCRCRRGYTLDPNGKTCSQADGEQEVFHWTKRHPGEDGSVYILPASRHEIWEAACRAVCGSHSPQLCVHCGASCAALAGQDRPHVQALALVLFSNPPFLVGIAPSGYFMFSCVTNAGVDHCAEQDHGCEQLCLNTEESFVCQCSEGFLINEDLKTCSRKRFATGVKNVLTAEDGRLRSPPSSAPGRSWGCPLGTACLPWAGDKNDGHSVPIIGSSEASLTTSPGWADYCLLSDHGCEYSCVNTDRSFACQCPEGHVLRSDGKTCASECPEVRRQAGLGPGIHGWGTVTDGTMRMRLLSGFHWAV</sequence>
<comment type="caution">
    <text evidence="8">The sequence shown here is derived from an EMBL/GenBank/DDBJ whole genome shotgun (WGS) entry which is preliminary data.</text>
</comment>
<keyword evidence="6" id="KW-1133">Transmembrane helix</keyword>
<dbReference type="Proteomes" id="UP000551758">
    <property type="component" value="Unassembled WGS sequence"/>
</dbReference>
<keyword evidence="3" id="KW-1015">Disulfide bond</keyword>
<dbReference type="FunFam" id="2.10.25.10:FF:000041">
    <property type="entry name" value="matrilin-2 isoform X1"/>
    <property type="match status" value="2"/>
</dbReference>
<evidence type="ECO:0000256" key="4">
    <source>
        <dbReference type="ARBA" id="ARBA00023180"/>
    </source>
</evidence>